<protein>
    <recommendedName>
        <fullName evidence="2">DUF2141 domain-containing protein</fullName>
    </recommendedName>
</protein>
<proteinExistence type="predicted"/>
<accession>A0A3B0TJL7</accession>
<dbReference type="AlphaFoldDB" id="A0A3B0TJL7"/>
<gene>
    <name evidence="1" type="ORF">MNBD_BACTEROID04-703</name>
</gene>
<organism evidence="1">
    <name type="scientific">hydrothermal vent metagenome</name>
    <dbReference type="NCBI Taxonomy" id="652676"/>
    <lineage>
        <taxon>unclassified sequences</taxon>
        <taxon>metagenomes</taxon>
        <taxon>ecological metagenomes</taxon>
    </lineage>
</organism>
<reference evidence="1" key="1">
    <citation type="submission" date="2018-06" db="EMBL/GenBank/DDBJ databases">
        <authorList>
            <person name="Zhirakovskaya E."/>
        </authorList>
    </citation>
    <scope>NUCLEOTIDE SEQUENCE</scope>
</reference>
<dbReference type="EMBL" id="UOER01000034">
    <property type="protein sequence ID" value="VAW18881.1"/>
    <property type="molecule type" value="Genomic_DNA"/>
</dbReference>
<sequence>MQHLILTLVLIFSSIALSFAQENNNNSEGAIVTASVVNALNDKGTIKFAFYTKENFRMKPLFAKSATIENGKSTVIFNNVPKGVYAIICYQDENNNGRMDFFENGMPKESYGTSNNPMNFGPPTFESSKFKVIDENLSLEIKF</sequence>
<evidence type="ECO:0008006" key="2">
    <source>
        <dbReference type="Google" id="ProtNLM"/>
    </source>
</evidence>
<dbReference type="InterPro" id="IPR018673">
    <property type="entry name" value="DUF2141"/>
</dbReference>
<evidence type="ECO:0000313" key="1">
    <source>
        <dbReference type="EMBL" id="VAW18881.1"/>
    </source>
</evidence>
<name>A0A3B0TJL7_9ZZZZ</name>
<dbReference type="Pfam" id="PF09912">
    <property type="entry name" value="DUF2141"/>
    <property type="match status" value="1"/>
</dbReference>